<proteinExistence type="predicted"/>
<dbReference type="PANTHER" id="PTHR11475:SF133">
    <property type="entry name" value="PEROXIDASE"/>
    <property type="match status" value="1"/>
</dbReference>
<dbReference type="InterPro" id="IPR010255">
    <property type="entry name" value="Haem_peroxidase_sf"/>
</dbReference>
<dbReference type="PROSITE" id="PS50292">
    <property type="entry name" value="PEROXIDASE_3"/>
    <property type="match status" value="1"/>
</dbReference>
<dbReference type="PANTHER" id="PTHR11475">
    <property type="entry name" value="OXIDASE/PEROXIDASE"/>
    <property type="match status" value="1"/>
</dbReference>
<protein>
    <submittedName>
        <fullName evidence="3">Animal hem peroxidase</fullName>
    </submittedName>
</protein>
<dbReference type="GO" id="GO:0020037">
    <property type="term" value="F:heme binding"/>
    <property type="evidence" value="ECO:0007669"/>
    <property type="project" value="InterPro"/>
</dbReference>
<name>A0A1I7XDW7_HETBA</name>
<dbReference type="GO" id="GO:0006979">
    <property type="term" value="P:response to oxidative stress"/>
    <property type="evidence" value="ECO:0007669"/>
    <property type="project" value="InterPro"/>
</dbReference>
<evidence type="ECO:0000256" key="1">
    <source>
        <dbReference type="ARBA" id="ARBA00022559"/>
    </source>
</evidence>
<dbReference type="WBParaSite" id="Hba_15647">
    <property type="protein sequence ID" value="Hba_15647"/>
    <property type="gene ID" value="Hba_15647"/>
</dbReference>
<dbReference type="Gene3D" id="1.10.640.10">
    <property type="entry name" value="Haem peroxidase domain superfamily, animal type"/>
    <property type="match status" value="1"/>
</dbReference>
<dbReference type="InterPro" id="IPR037120">
    <property type="entry name" value="Haem_peroxidase_sf_animal"/>
</dbReference>
<dbReference type="AlphaFoldDB" id="A0A1I7XDW7"/>
<dbReference type="GO" id="GO:0004601">
    <property type="term" value="F:peroxidase activity"/>
    <property type="evidence" value="ECO:0007669"/>
    <property type="project" value="UniProtKB-KW"/>
</dbReference>
<keyword evidence="2" id="KW-1185">Reference proteome</keyword>
<dbReference type="InterPro" id="IPR019791">
    <property type="entry name" value="Haem_peroxidase_animal"/>
</dbReference>
<organism evidence="2 3">
    <name type="scientific">Heterorhabditis bacteriophora</name>
    <name type="common">Entomopathogenic nematode worm</name>
    <dbReference type="NCBI Taxonomy" id="37862"/>
    <lineage>
        <taxon>Eukaryota</taxon>
        <taxon>Metazoa</taxon>
        <taxon>Ecdysozoa</taxon>
        <taxon>Nematoda</taxon>
        <taxon>Chromadorea</taxon>
        <taxon>Rhabditida</taxon>
        <taxon>Rhabditina</taxon>
        <taxon>Rhabditomorpha</taxon>
        <taxon>Strongyloidea</taxon>
        <taxon>Heterorhabditidae</taxon>
        <taxon>Heterorhabditis</taxon>
    </lineage>
</organism>
<dbReference type="SUPFAM" id="SSF48113">
    <property type="entry name" value="Heme-dependent peroxidases"/>
    <property type="match status" value="1"/>
</dbReference>
<evidence type="ECO:0000313" key="2">
    <source>
        <dbReference type="Proteomes" id="UP000095283"/>
    </source>
</evidence>
<dbReference type="Pfam" id="PF03098">
    <property type="entry name" value="An_peroxidase"/>
    <property type="match status" value="1"/>
</dbReference>
<keyword evidence="1" id="KW-0575">Peroxidase</keyword>
<keyword evidence="1" id="KW-0560">Oxidoreductase</keyword>
<sequence length="216" mass="23974">MSDPVDLANHFGHVGPLYDKEGGGMDSMLMGLLGTPSMAFDRHITVAVRNHLFMRRGEPTSGLDLIVLNILRARDHGVQPYNDLREFCGLKKAQKFEDLKSEMDSDAINALSSLYESVDDIDLFPGLVSERPLKGALLGPTMSCILAEQFGRLKKCDRFFYENDNAAKFTPEHCEMSGRTIPMGESTHITPCVTCTCTLEGDTSCMIQCSDLMKRK</sequence>
<evidence type="ECO:0000313" key="3">
    <source>
        <dbReference type="WBParaSite" id="Hba_15647"/>
    </source>
</evidence>
<accession>A0A1I7XDW7</accession>
<reference evidence="3" key="1">
    <citation type="submission" date="2016-11" db="UniProtKB">
        <authorList>
            <consortium name="WormBaseParasite"/>
        </authorList>
    </citation>
    <scope>IDENTIFICATION</scope>
</reference>
<dbReference type="Proteomes" id="UP000095283">
    <property type="component" value="Unplaced"/>
</dbReference>